<dbReference type="GO" id="GO:0016787">
    <property type="term" value="F:hydrolase activity"/>
    <property type="evidence" value="ECO:0007669"/>
    <property type="project" value="UniProtKB-KW"/>
</dbReference>
<feature type="domain" description="Dienelactone hydrolase" evidence="1">
    <location>
        <begin position="126"/>
        <end position="325"/>
    </location>
</feature>
<protein>
    <submittedName>
        <fullName evidence="2">Dienelactone hydrolase family protein</fullName>
    </submittedName>
</protein>
<dbReference type="Gene3D" id="3.40.50.1820">
    <property type="entry name" value="alpha/beta hydrolase"/>
    <property type="match status" value="1"/>
</dbReference>
<dbReference type="SUPFAM" id="SSF53474">
    <property type="entry name" value="alpha/beta-Hydrolases"/>
    <property type="match status" value="1"/>
</dbReference>
<dbReference type="InterPro" id="IPR051049">
    <property type="entry name" value="Dienelactone_hydrolase-like"/>
</dbReference>
<sequence length="326" mass="34744">MRELNQFQNYLVHEFVDDYNDGLMSRRDMVARVLHITGGVAAAATMLTTLGVRAADASEPTKFLRQASPTPLSSRSVPENDPAIRATEISYDSDGAAITAYEVFPSGDATPVAASPEASPVASGGGLPLILVCHENRGLTDHIRDVARRLAVAGYVAVAPDLVSREGGTASNSTDEVPAILSNVDPARHVGDFQAAITHYGTVEGVDITRIGMIGFCFGGGITWRTATATPELRAAVPFYGPPPPLEDVPNIRAAVLGVYAEDSGDFANEGRDELEAALTEAGTTFRINVYPGTQHAFHNDTGPRYNEEQALVAWDDTLAWLGEYV</sequence>
<evidence type="ECO:0000259" key="1">
    <source>
        <dbReference type="Pfam" id="PF01738"/>
    </source>
</evidence>
<dbReference type="PANTHER" id="PTHR46623:SF6">
    <property type="entry name" value="ALPHA_BETA-HYDROLASES SUPERFAMILY PROTEIN"/>
    <property type="match status" value="1"/>
</dbReference>
<reference evidence="2" key="1">
    <citation type="submission" date="2020-02" db="EMBL/GenBank/DDBJ databases">
        <authorList>
            <person name="Meier V. D."/>
        </authorList>
    </citation>
    <scope>NUCLEOTIDE SEQUENCE</scope>
    <source>
        <strain evidence="2">AVDCRST_MAG87</strain>
    </source>
</reference>
<dbReference type="EMBL" id="CADCWJ010000859">
    <property type="protein sequence ID" value="CAA9585612.1"/>
    <property type="molecule type" value="Genomic_DNA"/>
</dbReference>
<accession>A0A6J4VPV8</accession>
<proteinExistence type="predicted"/>
<gene>
    <name evidence="2" type="ORF">AVDCRST_MAG87-3908</name>
</gene>
<name>A0A6J4VPV8_9BACT</name>
<dbReference type="InterPro" id="IPR029058">
    <property type="entry name" value="AB_hydrolase_fold"/>
</dbReference>
<evidence type="ECO:0000313" key="2">
    <source>
        <dbReference type="EMBL" id="CAA9585612.1"/>
    </source>
</evidence>
<dbReference type="AlphaFoldDB" id="A0A6J4VPV8"/>
<keyword evidence="2" id="KW-0378">Hydrolase</keyword>
<dbReference type="PANTHER" id="PTHR46623">
    <property type="entry name" value="CARBOXYMETHYLENEBUTENOLIDASE-RELATED"/>
    <property type="match status" value="1"/>
</dbReference>
<dbReference type="Pfam" id="PF01738">
    <property type="entry name" value="DLH"/>
    <property type="match status" value="1"/>
</dbReference>
<organism evidence="2">
    <name type="scientific">uncultured Thermomicrobiales bacterium</name>
    <dbReference type="NCBI Taxonomy" id="1645740"/>
    <lineage>
        <taxon>Bacteria</taxon>
        <taxon>Pseudomonadati</taxon>
        <taxon>Thermomicrobiota</taxon>
        <taxon>Thermomicrobia</taxon>
        <taxon>Thermomicrobiales</taxon>
        <taxon>environmental samples</taxon>
    </lineage>
</organism>
<dbReference type="InterPro" id="IPR002925">
    <property type="entry name" value="Dienelactn_hydro"/>
</dbReference>